<dbReference type="AlphaFoldDB" id="A0A9N8X0E6"/>
<evidence type="ECO:0000259" key="3">
    <source>
        <dbReference type="PROSITE" id="PS51208"/>
    </source>
</evidence>
<dbReference type="PRINTS" id="PR01484">
    <property type="entry name" value="PRTACTNFAMLY"/>
</dbReference>
<feature type="region of interest" description="Disordered" evidence="2">
    <location>
        <begin position="1"/>
        <end position="23"/>
    </location>
</feature>
<dbReference type="Pfam" id="PF03797">
    <property type="entry name" value="Autotransporter"/>
    <property type="match status" value="1"/>
</dbReference>
<reference evidence="4" key="1">
    <citation type="submission" date="2021-04" db="EMBL/GenBank/DDBJ databases">
        <authorList>
            <person name="Vanwijnsberghe S."/>
        </authorList>
    </citation>
    <scope>NUCLEOTIDE SEQUENCE</scope>
    <source>
        <strain evidence="4">LMG 31841</strain>
    </source>
</reference>
<name>A0A9N8X0E6_9BURK</name>
<dbReference type="EMBL" id="CAJQZC010000001">
    <property type="protein sequence ID" value="CAG4887946.1"/>
    <property type="molecule type" value="Genomic_DNA"/>
</dbReference>
<evidence type="ECO:0000256" key="2">
    <source>
        <dbReference type="SAM" id="MobiDB-lite"/>
    </source>
</evidence>
<dbReference type="Gene3D" id="2.40.128.130">
    <property type="entry name" value="Autotransporter beta-domain"/>
    <property type="match status" value="1"/>
</dbReference>
<dbReference type="InterPro" id="IPR005546">
    <property type="entry name" value="Autotransporte_beta"/>
</dbReference>
<dbReference type="Proteomes" id="UP000789704">
    <property type="component" value="Unassembled WGS sequence"/>
</dbReference>
<dbReference type="PANTHER" id="PTHR35037:SF7">
    <property type="entry name" value="AUTOTRANSPORTER"/>
    <property type="match status" value="1"/>
</dbReference>
<proteinExistence type="predicted"/>
<sequence length="938" mass="92416">MVAHDSPAQRRTGGDGYRQGKKTIMNETNPWQVVSDLAMLQQRRARIEPMLPVNALSAVMAIVFPAISNHALAQCVGQILPPSTGCAANVSAGASATGTTINSTGVQTVGSGGFTSATIVNSRGTQSVLAGGNDTGAIVNSGGSQNIAGTASGTTVNAGGKQFVSSGGATTGVSVASGGTQTIMAGASDQLATVQGGGTQLVSGTVTSATVSGKETVSSGGATMGVTVASGGTQTIMTGAGDQLVVIMGGGTQIVSGTATSATLNGGKQSVTAGGVANGTVINSGGSQAVLAGGTANGAVINNGGKQAVSSGGVASAATLNNLGTQIVSGGGVASATVVNSGGVLTVAGGVANGAVINSGGSASVASGGTATNTVVNPFARQTVTSGLAVNTVLVGAVSSGGTQYVSAGGVTLNTTVGQKARQTIYPGGTANSTLVLSAGTQTVSSGGLANGTMVANGGMQQVVGGGTASGSVVTSGGTAALYVGGMTSTGVVPGPVFTSGNVQGTLLVATSTSIVVTGNANATANALVLNGGNVVFSAPDSAGYKALTVNGLSGSGQFSLNTNVAAGQGDQLIVNNGSGNYVLSVQDASTTPAPKGTRMALVSGTNDNANFTLQSGTIDVGAEKYALQDVAGQFYLADTGQLGDAASVAQALPAVSTMLWYEQIQQTMSRMAELRGGTDQGLWIHAYGQRFTLDSAGISSSVDAGGVQFGRDLRFARPYGDWYVGLTGGVAEARTTTGDSGSASVYPWNVGLYGGLAGKNGWFTDAVVRFISTSNTLSITGNNTGSYNDNGFAASLEGGKRLELAGDWIIEPRVAFSYLSANSIGYTLANGMPIQLAAHNTALGSAGVTVSKTLTLWQTPMQPFVSLNAVHAFNSQQTVTVAGSDINAQTPDSWGSVSAGVAASLNRSSHFYVDVSYAKGQHYQSPIAVNVGLSYQK</sequence>
<keyword evidence="5" id="KW-1185">Reference proteome</keyword>
<keyword evidence="1" id="KW-0732">Signal</keyword>
<gene>
    <name evidence="4" type="ORF">LMG31841_00550</name>
</gene>
<dbReference type="PROSITE" id="PS51208">
    <property type="entry name" value="AUTOTRANSPORTER"/>
    <property type="match status" value="1"/>
</dbReference>
<dbReference type="InterPro" id="IPR036709">
    <property type="entry name" value="Autotransporte_beta_dom_sf"/>
</dbReference>
<dbReference type="NCBIfam" id="TIGR04415">
    <property type="entry name" value="O_hepto_targRPT"/>
    <property type="match status" value="11"/>
</dbReference>
<dbReference type="InterPro" id="IPR004899">
    <property type="entry name" value="Pertactin_central"/>
</dbReference>
<evidence type="ECO:0000313" key="5">
    <source>
        <dbReference type="Proteomes" id="UP000789704"/>
    </source>
</evidence>
<dbReference type="SUPFAM" id="SSF103515">
    <property type="entry name" value="Autotransporter"/>
    <property type="match status" value="1"/>
</dbReference>
<dbReference type="SMART" id="SM00869">
    <property type="entry name" value="Autotransporter"/>
    <property type="match status" value="1"/>
</dbReference>
<protein>
    <submittedName>
        <fullName evidence="4">Autotransporter</fullName>
    </submittedName>
</protein>
<dbReference type="InterPro" id="IPR011050">
    <property type="entry name" value="Pectin_lyase_fold/virulence"/>
</dbReference>
<dbReference type="Pfam" id="PF16168">
    <property type="entry name" value="AIDA"/>
    <property type="match status" value="1"/>
</dbReference>
<dbReference type="PANTHER" id="PTHR35037">
    <property type="entry name" value="C-TERMINAL REGION OF AIDA-LIKE PROTEIN"/>
    <property type="match status" value="1"/>
</dbReference>
<comment type="caution">
    <text evidence="4">The sequence shown here is derived from an EMBL/GenBank/DDBJ whole genome shotgun (WGS) entry which is preliminary data.</text>
</comment>
<dbReference type="InterPro" id="IPR012332">
    <property type="entry name" value="Autotransporter_pectin_lyase_C"/>
</dbReference>
<dbReference type="InterPro" id="IPR051551">
    <property type="entry name" value="Autotransporter_adhesion"/>
</dbReference>
<evidence type="ECO:0000313" key="4">
    <source>
        <dbReference type="EMBL" id="CAG4887946.1"/>
    </source>
</evidence>
<dbReference type="GO" id="GO:0019867">
    <property type="term" value="C:outer membrane"/>
    <property type="evidence" value="ECO:0007669"/>
    <property type="project" value="InterPro"/>
</dbReference>
<dbReference type="InterPro" id="IPR006315">
    <property type="entry name" value="OM_autotransptr_brl_dom"/>
</dbReference>
<dbReference type="SUPFAM" id="SSF51126">
    <property type="entry name" value="Pectin lyase-like"/>
    <property type="match status" value="1"/>
</dbReference>
<accession>A0A9N8X0E6</accession>
<dbReference type="InterPro" id="IPR003991">
    <property type="entry name" value="Pertactin_virulence_factor"/>
</dbReference>
<dbReference type="Gene3D" id="2.160.20.20">
    <property type="match status" value="2"/>
</dbReference>
<organism evidence="4 5">
    <name type="scientific">Paraburkholderia saeva</name>
    <dbReference type="NCBI Taxonomy" id="2777537"/>
    <lineage>
        <taxon>Bacteria</taxon>
        <taxon>Pseudomonadati</taxon>
        <taxon>Pseudomonadota</taxon>
        <taxon>Betaproteobacteria</taxon>
        <taxon>Burkholderiales</taxon>
        <taxon>Burkholderiaceae</taxon>
        <taxon>Paraburkholderia</taxon>
    </lineage>
</organism>
<dbReference type="InterPro" id="IPR030930">
    <property type="entry name" value="AIDA"/>
</dbReference>
<dbReference type="NCBIfam" id="TIGR01414">
    <property type="entry name" value="autotrans_barl"/>
    <property type="match status" value="1"/>
</dbReference>
<evidence type="ECO:0000256" key="1">
    <source>
        <dbReference type="ARBA" id="ARBA00022729"/>
    </source>
</evidence>
<dbReference type="Pfam" id="PF03212">
    <property type="entry name" value="Pertactin"/>
    <property type="match status" value="1"/>
</dbReference>
<feature type="domain" description="Autotransporter" evidence="3">
    <location>
        <begin position="676"/>
        <end position="938"/>
    </location>
</feature>